<dbReference type="SUPFAM" id="SSF49764">
    <property type="entry name" value="HSP20-like chaperones"/>
    <property type="match status" value="1"/>
</dbReference>
<dbReference type="eggNOG" id="COG0071">
    <property type="taxonomic scope" value="Bacteria"/>
</dbReference>
<dbReference type="EMBL" id="DF820485">
    <property type="protein sequence ID" value="GAK30237.1"/>
    <property type="molecule type" value="Genomic_DNA"/>
</dbReference>
<dbReference type="CDD" id="cd06471">
    <property type="entry name" value="ACD_LpsHSP_like"/>
    <property type="match status" value="1"/>
</dbReference>
<dbReference type="RefSeq" id="WP_027698359.1">
    <property type="nucleotide sequence ID" value="NZ_DF820485.1"/>
</dbReference>
<name>A0A069CS67_WEIOS</name>
<gene>
    <name evidence="4" type="ORF">WOSG25_020320</name>
</gene>
<evidence type="ECO:0000313" key="5">
    <source>
        <dbReference type="Proteomes" id="UP000030643"/>
    </source>
</evidence>
<evidence type="ECO:0000313" key="4">
    <source>
        <dbReference type="EMBL" id="GAK30237.1"/>
    </source>
</evidence>
<protein>
    <submittedName>
        <fullName evidence="4">Small heat shock protein</fullName>
    </submittedName>
</protein>
<accession>A0A069CS67</accession>
<dbReference type="InterPro" id="IPR002068">
    <property type="entry name" value="A-crystallin/Hsp20_dom"/>
</dbReference>
<keyword evidence="4" id="KW-0346">Stress response</keyword>
<dbReference type="STRING" id="1329250.WOSG25_020320"/>
<comment type="similarity">
    <text evidence="1 2">Belongs to the small heat shock protein (HSP20) family.</text>
</comment>
<evidence type="ECO:0000256" key="1">
    <source>
        <dbReference type="PROSITE-ProRule" id="PRU00285"/>
    </source>
</evidence>
<proteinExistence type="inferred from homology"/>
<dbReference type="InterPro" id="IPR008978">
    <property type="entry name" value="HSP20-like_chaperone"/>
</dbReference>
<evidence type="ECO:0000256" key="2">
    <source>
        <dbReference type="RuleBase" id="RU003616"/>
    </source>
</evidence>
<sequence>MMANELLKNSWNPFDAFDMDFFGNTRVPRRFMNTDISDEGSKYLVSVELPGLQKENVNLSFDDNVLTISTEKHEIADHGHGDLIQSERSSEAMSRSFRFSNIDEDNISAEYKNGVLKVELPKQNEDDVEGYHKIEIN</sequence>
<dbReference type="Proteomes" id="UP000030643">
    <property type="component" value="Unassembled WGS sequence"/>
</dbReference>
<dbReference type="PROSITE" id="PS01031">
    <property type="entry name" value="SHSP"/>
    <property type="match status" value="1"/>
</dbReference>
<dbReference type="InterPro" id="IPR031107">
    <property type="entry name" value="Small_HSP"/>
</dbReference>
<keyword evidence="5" id="KW-1185">Reference proteome</keyword>
<evidence type="ECO:0000259" key="3">
    <source>
        <dbReference type="PROSITE" id="PS01031"/>
    </source>
</evidence>
<feature type="domain" description="SHSP" evidence="3">
    <location>
        <begin position="25"/>
        <end position="137"/>
    </location>
</feature>
<reference evidence="5" key="1">
    <citation type="journal article" date="2014" name="Genome Announc.">
        <title>Draft genome sequence of Weissella oryzae SG25T, isolated from fermented rice grains.</title>
        <authorList>
            <person name="Tanizawa Y."/>
            <person name="Fujisawa T."/>
            <person name="Mochizuki T."/>
            <person name="Kaminuma E."/>
            <person name="Suzuki Y."/>
            <person name="Nakamura Y."/>
            <person name="Tohno M."/>
        </authorList>
    </citation>
    <scope>NUCLEOTIDE SEQUENCE [LARGE SCALE GENOMIC DNA]</scope>
    <source>
        <strain evidence="5">DSM 25784 / JCM 18191 / LMG 30913 / SG25</strain>
    </source>
</reference>
<dbReference type="PANTHER" id="PTHR11527">
    <property type="entry name" value="HEAT-SHOCK PROTEIN 20 FAMILY MEMBER"/>
    <property type="match status" value="1"/>
</dbReference>
<dbReference type="Pfam" id="PF00011">
    <property type="entry name" value="HSP20"/>
    <property type="match status" value="1"/>
</dbReference>
<organism evidence="4 5">
    <name type="scientific">Weissella oryzae (strain DSM 25784 / JCM 18191 / LMG 30913 / SG25)</name>
    <dbReference type="NCBI Taxonomy" id="1329250"/>
    <lineage>
        <taxon>Bacteria</taxon>
        <taxon>Bacillati</taxon>
        <taxon>Bacillota</taxon>
        <taxon>Bacilli</taxon>
        <taxon>Lactobacillales</taxon>
        <taxon>Lactobacillaceae</taxon>
        <taxon>Weissella</taxon>
    </lineage>
</organism>
<dbReference type="AlphaFoldDB" id="A0A069CS67"/>
<dbReference type="Gene3D" id="2.60.40.790">
    <property type="match status" value="1"/>
</dbReference>
<dbReference type="OrthoDB" id="9811615at2"/>